<evidence type="ECO:0000313" key="2">
    <source>
        <dbReference type="EMBL" id="KMP03894.1"/>
    </source>
</evidence>
<dbReference type="EMBL" id="DS028094">
    <property type="protein sequence ID" value="KMP03894.1"/>
    <property type="molecule type" value="Genomic_DNA"/>
</dbReference>
<evidence type="ECO:0000256" key="1">
    <source>
        <dbReference type="SAM" id="MobiDB-lite"/>
    </source>
</evidence>
<name>A0A0J6YA26_COCIT</name>
<feature type="region of interest" description="Disordered" evidence="1">
    <location>
        <begin position="94"/>
        <end position="120"/>
    </location>
</feature>
<dbReference type="Proteomes" id="UP000054565">
    <property type="component" value="Unassembled WGS sequence"/>
</dbReference>
<accession>A0A0J6YA26</accession>
<gene>
    <name evidence="2" type="ORF">CIRG_03586</name>
</gene>
<reference evidence="3" key="1">
    <citation type="journal article" date="2010" name="Genome Res.">
        <title>Population genomic sequencing of Coccidioides fungi reveals recent hybridization and transposon control.</title>
        <authorList>
            <person name="Neafsey D.E."/>
            <person name="Barker B.M."/>
            <person name="Sharpton T.J."/>
            <person name="Stajich J.E."/>
            <person name="Park D.J."/>
            <person name="Whiston E."/>
            <person name="Hung C.-Y."/>
            <person name="McMahan C."/>
            <person name="White J."/>
            <person name="Sykes S."/>
            <person name="Heiman D."/>
            <person name="Young S."/>
            <person name="Zeng Q."/>
            <person name="Abouelleil A."/>
            <person name="Aftuck L."/>
            <person name="Bessette D."/>
            <person name="Brown A."/>
            <person name="FitzGerald M."/>
            <person name="Lui A."/>
            <person name="Macdonald J.P."/>
            <person name="Priest M."/>
            <person name="Orbach M.J."/>
            <person name="Galgiani J.N."/>
            <person name="Kirkland T.N."/>
            <person name="Cole G.T."/>
            <person name="Birren B.W."/>
            <person name="Henn M.R."/>
            <person name="Taylor J.W."/>
            <person name="Rounsley S.D."/>
        </authorList>
    </citation>
    <scope>NUCLEOTIDE SEQUENCE [LARGE SCALE GENOMIC DNA]</scope>
    <source>
        <strain evidence="3">RMSCC 2394</strain>
    </source>
</reference>
<feature type="compositionally biased region" description="Basic residues" evidence="1">
    <location>
        <begin position="101"/>
        <end position="112"/>
    </location>
</feature>
<sequence>MAALHTRSPAGINRPSAVESLAAQLLRMYKPPPAYMPFHGRPLARIHGTAVQEPWSLKLKLNPRAIVDNSEVKSRRLMMYLSALPAILYNASRGTSSQGPKVRHLAEKKHRSPAPLNYVA</sequence>
<proteinExistence type="predicted"/>
<organism evidence="2 3">
    <name type="scientific">Coccidioides immitis RMSCC 2394</name>
    <dbReference type="NCBI Taxonomy" id="404692"/>
    <lineage>
        <taxon>Eukaryota</taxon>
        <taxon>Fungi</taxon>
        <taxon>Dikarya</taxon>
        <taxon>Ascomycota</taxon>
        <taxon>Pezizomycotina</taxon>
        <taxon>Eurotiomycetes</taxon>
        <taxon>Eurotiomycetidae</taxon>
        <taxon>Onygenales</taxon>
        <taxon>Onygenaceae</taxon>
        <taxon>Coccidioides</taxon>
    </lineage>
</organism>
<dbReference type="AlphaFoldDB" id="A0A0J6YA26"/>
<protein>
    <submittedName>
        <fullName evidence="2">Uncharacterized protein</fullName>
    </submittedName>
</protein>
<evidence type="ECO:0000313" key="3">
    <source>
        <dbReference type="Proteomes" id="UP000054565"/>
    </source>
</evidence>